<dbReference type="Proteomes" id="UP001057305">
    <property type="component" value="Chromosome"/>
</dbReference>
<evidence type="ECO:0000256" key="2">
    <source>
        <dbReference type="ARBA" id="ARBA00022448"/>
    </source>
</evidence>
<keyword evidence="6 10" id="KW-0472">Membrane</keyword>
<organism evidence="11 12">
    <name type="scientific">Neisseria subflava</name>
    <dbReference type="NCBI Taxonomy" id="28449"/>
    <lineage>
        <taxon>Bacteria</taxon>
        <taxon>Pseudomonadati</taxon>
        <taxon>Pseudomonadota</taxon>
        <taxon>Betaproteobacteria</taxon>
        <taxon>Neisseriales</taxon>
        <taxon>Neisseriaceae</taxon>
        <taxon>Neisseria</taxon>
    </lineage>
</organism>
<evidence type="ECO:0000256" key="10">
    <source>
        <dbReference type="SAM" id="Phobius"/>
    </source>
</evidence>
<dbReference type="FunFam" id="1.10.3730.20:FF:000001">
    <property type="entry name" value="Quaternary ammonium compound resistance transporter SugE"/>
    <property type="match status" value="1"/>
</dbReference>
<dbReference type="GO" id="GO:0022857">
    <property type="term" value="F:transmembrane transporter activity"/>
    <property type="evidence" value="ECO:0007669"/>
    <property type="project" value="InterPro"/>
</dbReference>
<sequence>MSWFYLILAGMLEIGWPLGLKLAQQEGYRWHGFAAALACIAGSGYLLYLAQKSIPMGTAYAVWTGIGAAGAFLVGVVFFNDAANFGRWLGAFLIISGVVVMKLSSGN</sequence>
<evidence type="ECO:0000256" key="5">
    <source>
        <dbReference type="ARBA" id="ARBA00022989"/>
    </source>
</evidence>
<evidence type="ECO:0000256" key="9">
    <source>
        <dbReference type="RuleBase" id="RU003942"/>
    </source>
</evidence>
<keyword evidence="2" id="KW-0813">Transport</keyword>
<dbReference type="AlphaFoldDB" id="A0A9X9I090"/>
<dbReference type="PANTHER" id="PTHR30561:SF0">
    <property type="entry name" value="GUANIDINIUM EXPORTER"/>
    <property type="match status" value="1"/>
</dbReference>
<dbReference type="PANTHER" id="PTHR30561">
    <property type="entry name" value="SMR FAMILY PROTON-DEPENDENT DRUG EFFLUX TRANSPORTER SUGE"/>
    <property type="match status" value="1"/>
</dbReference>
<comment type="similarity">
    <text evidence="7">Belongs to the drug/metabolite transporter (DMT) superfamily. Small multidrug resistance (SMR) (TC 2.A.7.1) family. Gdx/SugE subfamily.</text>
</comment>
<dbReference type="SUPFAM" id="SSF103481">
    <property type="entry name" value="Multidrug resistance efflux transporter EmrE"/>
    <property type="match status" value="1"/>
</dbReference>
<dbReference type="InterPro" id="IPR000390">
    <property type="entry name" value="Small_drug/metabolite_transptr"/>
</dbReference>
<keyword evidence="4 9" id="KW-0812">Transmembrane</keyword>
<evidence type="ECO:0000313" key="11">
    <source>
        <dbReference type="EMBL" id="UTG72790.1"/>
    </source>
</evidence>
<dbReference type="GO" id="GO:0005886">
    <property type="term" value="C:plasma membrane"/>
    <property type="evidence" value="ECO:0007669"/>
    <property type="project" value="UniProtKB-SubCell"/>
</dbReference>
<dbReference type="EMBL" id="CP073116">
    <property type="protein sequence ID" value="UTG72790.1"/>
    <property type="molecule type" value="Genomic_DNA"/>
</dbReference>
<dbReference type="Gene3D" id="1.10.3730.20">
    <property type="match status" value="1"/>
</dbReference>
<dbReference type="Pfam" id="PF00893">
    <property type="entry name" value="Multi_Drug_Res"/>
    <property type="match status" value="1"/>
</dbReference>
<keyword evidence="3" id="KW-1003">Cell membrane</keyword>
<evidence type="ECO:0000256" key="7">
    <source>
        <dbReference type="ARBA" id="ARBA00038151"/>
    </source>
</evidence>
<dbReference type="InterPro" id="IPR037185">
    <property type="entry name" value="EmrE-like"/>
</dbReference>
<protein>
    <recommendedName>
        <fullName evidence="8">Guanidinium exporter</fullName>
    </recommendedName>
</protein>
<feature type="transmembrane region" description="Helical" evidence="10">
    <location>
        <begin position="28"/>
        <end position="48"/>
    </location>
</feature>
<dbReference type="RefSeq" id="WP_036491474.1">
    <property type="nucleotide sequence ID" value="NZ_CP073116.1"/>
</dbReference>
<dbReference type="InterPro" id="IPR045324">
    <property type="entry name" value="Small_multidrug_res"/>
</dbReference>
<evidence type="ECO:0000256" key="3">
    <source>
        <dbReference type="ARBA" id="ARBA00022475"/>
    </source>
</evidence>
<dbReference type="GO" id="GO:1990961">
    <property type="term" value="P:xenobiotic detoxification by transmembrane export across the plasma membrane"/>
    <property type="evidence" value="ECO:0007669"/>
    <property type="project" value="UniProtKB-ARBA"/>
</dbReference>
<evidence type="ECO:0000256" key="4">
    <source>
        <dbReference type="ARBA" id="ARBA00022692"/>
    </source>
</evidence>
<name>A0A9X9I090_NEISU</name>
<evidence type="ECO:0000256" key="8">
    <source>
        <dbReference type="ARBA" id="ARBA00039168"/>
    </source>
</evidence>
<accession>A0A9X9I090</accession>
<comment type="subcellular location">
    <subcellularLocation>
        <location evidence="1 9">Cell membrane</location>
        <topology evidence="1 9">Multi-pass membrane protein</topology>
    </subcellularLocation>
</comment>
<feature type="transmembrane region" description="Helical" evidence="10">
    <location>
        <begin position="85"/>
        <end position="103"/>
    </location>
</feature>
<reference evidence="11" key="1">
    <citation type="submission" date="2021-04" db="EMBL/GenBank/DDBJ databases">
        <title>Characterizing Neisseria spp. as novel respiratory pathobionts in bronchiectasis.</title>
        <authorList>
            <person name="Li L."/>
            <person name="Mac Aogain M."/>
            <person name="Xu T."/>
            <person name="Jaggi T.K."/>
            <person name="Chan L.Y."/>
            <person name="Keir H.R."/>
            <person name="Dicker A.J."/>
            <person name="Qu J."/>
            <person name="Liu Y."/>
            <person name="Chen H.S."/>
            <person name="Koh M.S."/>
            <person name="Ong T.H."/>
            <person name="Lim A.Y.H."/>
            <person name="Abisheganaden J."/>
            <person name="Low T.B."/>
            <person name="Oliver B.G."/>
            <person name="Tan N.S."/>
            <person name="Fang M."/>
            <person name="Chalmers J.D."/>
            <person name="Chotirmall S.H."/>
        </authorList>
    </citation>
    <scope>NUCLEOTIDE SEQUENCE</scope>
    <source>
        <strain evidence="11">TT0073</strain>
    </source>
</reference>
<evidence type="ECO:0000313" key="12">
    <source>
        <dbReference type="Proteomes" id="UP001057305"/>
    </source>
</evidence>
<evidence type="ECO:0000256" key="6">
    <source>
        <dbReference type="ARBA" id="ARBA00023136"/>
    </source>
</evidence>
<proteinExistence type="inferred from homology"/>
<gene>
    <name evidence="11" type="ORF">KCG56_05175</name>
</gene>
<evidence type="ECO:0000256" key="1">
    <source>
        <dbReference type="ARBA" id="ARBA00004651"/>
    </source>
</evidence>
<keyword evidence="5 10" id="KW-1133">Transmembrane helix</keyword>
<feature type="transmembrane region" description="Helical" evidence="10">
    <location>
        <begin position="60"/>
        <end position="79"/>
    </location>
</feature>